<name>A0A8A1M5U6_AJECA</name>
<feature type="region of interest" description="Disordered" evidence="1">
    <location>
        <begin position="1"/>
        <end position="70"/>
    </location>
</feature>
<accession>A0A8A1M5U6</accession>
<dbReference type="AlphaFoldDB" id="A0A8A1M5U6"/>
<feature type="compositionally biased region" description="Polar residues" evidence="1">
    <location>
        <begin position="7"/>
        <end position="22"/>
    </location>
</feature>
<evidence type="ECO:0000256" key="1">
    <source>
        <dbReference type="SAM" id="MobiDB-lite"/>
    </source>
</evidence>
<feature type="compositionally biased region" description="Low complexity" evidence="1">
    <location>
        <begin position="55"/>
        <end position="68"/>
    </location>
</feature>
<gene>
    <name evidence="2" type="ORF">I7I51_05471</name>
</gene>
<dbReference type="EMBL" id="CP069110">
    <property type="protein sequence ID" value="QSS60670.1"/>
    <property type="molecule type" value="Genomic_DNA"/>
</dbReference>
<proteinExistence type="predicted"/>
<evidence type="ECO:0000313" key="2">
    <source>
        <dbReference type="EMBL" id="QSS60670.1"/>
    </source>
</evidence>
<evidence type="ECO:0000313" key="3">
    <source>
        <dbReference type="Proteomes" id="UP000663671"/>
    </source>
</evidence>
<protein>
    <submittedName>
        <fullName evidence="2">Uncharacterized protein</fullName>
    </submittedName>
</protein>
<sequence>MIKTQEQKAATSGQPITRQAICSDSRERGNGMEGNGPRWIDNDWGQENGRSEAGSSSEKPSHSSLLSLWTNVPGENRSEISEKGQSGIFYRGEYGGRRSIFGSRSLQQPINLAG</sequence>
<dbReference type="VEuPathDB" id="FungiDB:I7I51_05471"/>
<reference evidence="2" key="1">
    <citation type="submission" date="2021-01" db="EMBL/GenBank/DDBJ databases">
        <title>Chromosome-level genome assembly of a human fungal pathogen reveals clustering of transcriptionally co-regulated genes.</title>
        <authorList>
            <person name="Voorhies M."/>
            <person name="Cohen S."/>
            <person name="Shea T.P."/>
            <person name="Petrus S."/>
            <person name="Munoz J.F."/>
            <person name="Poplawski S."/>
            <person name="Goldman W.E."/>
            <person name="Michael T."/>
            <person name="Cuomo C.A."/>
            <person name="Sil A."/>
            <person name="Beyhan S."/>
        </authorList>
    </citation>
    <scope>NUCLEOTIDE SEQUENCE</scope>
    <source>
        <strain evidence="2">WU24</strain>
    </source>
</reference>
<dbReference type="Proteomes" id="UP000663671">
    <property type="component" value="Chromosome 4"/>
</dbReference>
<organism evidence="2 3">
    <name type="scientific">Ajellomyces capsulatus</name>
    <name type="common">Darling's disease fungus</name>
    <name type="synonym">Histoplasma capsulatum</name>
    <dbReference type="NCBI Taxonomy" id="5037"/>
    <lineage>
        <taxon>Eukaryota</taxon>
        <taxon>Fungi</taxon>
        <taxon>Dikarya</taxon>
        <taxon>Ascomycota</taxon>
        <taxon>Pezizomycotina</taxon>
        <taxon>Eurotiomycetes</taxon>
        <taxon>Eurotiomycetidae</taxon>
        <taxon>Onygenales</taxon>
        <taxon>Ajellomycetaceae</taxon>
        <taxon>Histoplasma</taxon>
    </lineage>
</organism>